<evidence type="ECO:0000313" key="2">
    <source>
        <dbReference type="EMBL" id="KAK8882854.1"/>
    </source>
</evidence>
<dbReference type="PANTHER" id="PTHR23275">
    <property type="entry name" value="CABRIOLET.-RELATED"/>
    <property type="match status" value="1"/>
</dbReference>
<sequence length="734" mass="79798">MNKIHQNQMNKIHQNQMKGTVLSPSTNQCVVECTKGLGSNQCLSCDIQRPDKCGSCNPNSNLINGECQPLSESGCASSILHCVQCNTSNIYQCVKCEHLYGLRGGLCTYCGEGLFDDVYSPCKIACPQIENCEECVRENNELLCTSCIEGFHVGIDHKTCIADGVYDCTDKLGCLKCNETTDECIECDANGHFQLQEGSSSNRATCQCLPEYTLVENKCEKITEVPCSESQVNCTKCGQNENRCIECKFGFGLTNGKCVECEEGKYVSGTESCRPSCSSIQGCKSCSMENGNLVCDRCDDDGYIESPDKRSCINITASLYSCTDVFGCSQCLRGISGCYKCDEENHFTHSIKRDGTCVCDPEYDFFNNQCVLPPGPFTPPPTPPQTELPSELLNCPTGQNCTIYLNSEALDNNLVYTQNIPQEAPGIIVPETGPVLSLNIGDRNKPFIVDSKPKRKVTIVCPKTADLVVPKENKITVETDAPSLTISPTDNSDTVSIHKVTPSQDLTISQGTANVTLNELLVNTPLTFTGQEGGHQTTCSKVMIQRGIEFKPKRVVLGLVQIGLRSIVDIDDAEVVARDAIFEVFYNSTQDSNIPVPIHISEKVVDLSNAIIRMNQASRDAYFQETDLFTLAEFESDNVNKSMEKCNEVKYEKGGSDYGEASCEPDGKNNAKLVARKTTSNKPKDKGLSAGAIAGIVIACVVVAAAIIALLVYFLAIKKKANSTSTQGDSSIAI</sequence>
<dbReference type="InterPro" id="IPR006212">
    <property type="entry name" value="Furin_repeat"/>
</dbReference>
<dbReference type="InterPro" id="IPR009030">
    <property type="entry name" value="Growth_fac_rcpt_cys_sf"/>
</dbReference>
<evidence type="ECO:0008006" key="4">
    <source>
        <dbReference type="Google" id="ProtNLM"/>
    </source>
</evidence>
<accession>A0ABR2JVE9</accession>
<proteinExistence type="predicted"/>
<dbReference type="EMBL" id="JAPFFF010000009">
    <property type="protein sequence ID" value="KAK8882854.1"/>
    <property type="molecule type" value="Genomic_DNA"/>
</dbReference>
<evidence type="ECO:0000313" key="3">
    <source>
        <dbReference type="Proteomes" id="UP001470230"/>
    </source>
</evidence>
<dbReference type="Proteomes" id="UP001470230">
    <property type="component" value="Unassembled WGS sequence"/>
</dbReference>
<protein>
    <recommendedName>
        <fullName evidence="4">EGF-like domain-containing protein</fullName>
    </recommendedName>
</protein>
<keyword evidence="1" id="KW-1133">Transmembrane helix</keyword>
<dbReference type="SMART" id="SM00261">
    <property type="entry name" value="FU"/>
    <property type="match status" value="3"/>
</dbReference>
<keyword evidence="1" id="KW-0472">Membrane</keyword>
<name>A0ABR2JVE9_9EUKA</name>
<dbReference type="InterPro" id="IPR052798">
    <property type="entry name" value="Giardia_VSA"/>
</dbReference>
<keyword evidence="3" id="KW-1185">Reference proteome</keyword>
<dbReference type="SUPFAM" id="SSF57184">
    <property type="entry name" value="Growth factor receptor domain"/>
    <property type="match status" value="2"/>
</dbReference>
<evidence type="ECO:0000256" key="1">
    <source>
        <dbReference type="SAM" id="Phobius"/>
    </source>
</evidence>
<organism evidence="2 3">
    <name type="scientific">Tritrichomonas musculus</name>
    <dbReference type="NCBI Taxonomy" id="1915356"/>
    <lineage>
        <taxon>Eukaryota</taxon>
        <taxon>Metamonada</taxon>
        <taxon>Parabasalia</taxon>
        <taxon>Tritrichomonadida</taxon>
        <taxon>Tritrichomonadidae</taxon>
        <taxon>Tritrichomonas</taxon>
    </lineage>
</organism>
<gene>
    <name evidence="2" type="ORF">M9Y10_045497</name>
</gene>
<keyword evidence="1" id="KW-0812">Transmembrane</keyword>
<comment type="caution">
    <text evidence="2">The sequence shown here is derived from an EMBL/GenBank/DDBJ whole genome shotgun (WGS) entry which is preliminary data.</text>
</comment>
<feature type="transmembrane region" description="Helical" evidence="1">
    <location>
        <begin position="690"/>
        <end position="716"/>
    </location>
</feature>
<dbReference type="Gene3D" id="2.10.220.10">
    <property type="entry name" value="Hormone Receptor, Insulin-like Growth Factor Receptor 1, Chain A, domain 2"/>
    <property type="match status" value="1"/>
</dbReference>
<reference evidence="2 3" key="1">
    <citation type="submission" date="2024-04" db="EMBL/GenBank/DDBJ databases">
        <title>Tritrichomonas musculus Genome.</title>
        <authorList>
            <person name="Alves-Ferreira E."/>
            <person name="Grigg M."/>
            <person name="Lorenzi H."/>
            <person name="Galac M."/>
        </authorList>
    </citation>
    <scope>NUCLEOTIDE SEQUENCE [LARGE SCALE GENOMIC DNA]</scope>
    <source>
        <strain evidence="2 3">EAF2021</strain>
    </source>
</reference>